<dbReference type="AlphaFoldDB" id="A0A096F2S0"/>
<organism evidence="1 2">
    <name type="scientific">Comamonas testosteroni</name>
    <name type="common">Pseudomonas testosteroni</name>
    <dbReference type="NCBI Taxonomy" id="285"/>
    <lineage>
        <taxon>Bacteria</taxon>
        <taxon>Pseudomonadati</taxon>
        <taxon>Pseudomonadota</taxon>
        <taxon>Betaproteobacteria</taxon>
        <taxon>Burkholderiales</taxon>
        <taxon>Comamonadaceae</taxon>
        <taxon>Comamonas</taxon>
    </lineage>
</organism>
<gene>
    <name evidence="1" type="ORF">P353_27385</name>
</gene>
<comment type="caution">
    <text evidence="1">The sequence shown here is derived from an EMBL/GenBank/DDBJ whole genome shotgun (WGS) entry which is preliminary data.</text>
</comment>
<dbReference type="EMBL" id="AWOR01000099">
    <property type="protein sequence ID" value="KGH24264.1"/>
    <property type="molecule type" value="Genomic_DNA"/>
</dbReference>
<evidence type="ECO:0000313" key="1">
    <source>
        <dbReference type="EMBL" id="KGH24264.1"/>
    </source>
</evidence>
<dbReference type="Proteomes" id="UP000029553">
    <property type="component" value="Unassembled WGS sequence"/>
</dbReference>
<reference evidence="1 2" key="1">
    <citation type="submission" date="2013-09" db="EMBL/GenBank/DDBJ databases">
        <title>High correlation between genotypes and phenotypes of environmental bacteria Comamonas testosteroni strains.</title>
        <authorList>
            <person name="Liu L."/>
            <person name="Zhu W."/>
            <person name="Xia X."/>
            <person name="Xu B."/>
            <person name="Luo M."/>
            <person name="Wang G."/>
        </authorList>
    </citation>
    <scope>NUCLEOTIDE SEQUENCE [LARGE SCALE GENOMIC DNA]</scope>
    <source>
        <strain evidence="1 2">JL40</strain>
    </source>
</reference>
<sequence>MQDKITIADAPDCLNTNDKAMWVLGYEAAIEARGQCLHQIQEPAAAEQAAWHAGLDEGRAQATGSVSSATLEAAPAAVAAPDEREFEVWWTDSPEMNEFLSQNEIDDSGNVQSLFFAAAYIAWKASRAALAATPAAREEALIKELAFIHKSVHPNTDNSGITILNADGKEWAAWSHRVSALLAGVSAPAAQADSKKAVFVLGSAPNAAIPSDIDRYFVIAANGAIAAFPDLVPDVLILNGWALVDASGVGPETRAQLRGRSVKRLVIIDNLKPSDKSTASRVLELGIQYEHIEFWSKVARAEICSNASGIQYAGLTGNDIPSTGVTAICYAISLSRDVTVSGISLESEGHSYSSGNYKRGHMEVDSETLKAIAGKFKAFGVIVPPQAQADARDAEITWPKARDVGRIGDMSQVAHIRVGFDSDNDVFVSVWGEKGGGSIEFCNPGGGGGGQSSRTRMALIALMVAMEADNAEKPSRDWWAQRAAIAAAKVE</sequence>
<dbReference type="RefSeq" id="WP_034376144.1">
    <property type="nucleotide sequence ID" value="NZ_AWOR01000099.1"/>
</dbReference>
<evidence type="ECO:0000313" key="2">
    <source>
        <dbReference type="Proteomes" id="UP000029553"/>
    </source>
</evidence>
<name>A0A096F2S0_COMTE</name>
<protein>
    <submittedName>
        <fullName evidence="1">Uncharacterized protein</fullName>
    </submittedName>
</protein>
<accession>A0A096F2S0</accession>
<proteinExistence type="predicted"/>